<comment type="caution">
    <text evidence="8">The sequence shown here is derived from an EMBL/GenBank/DDBJ whole genome shotgun (WGS) entry which is preliminary data.</text>
</comment>
<evidence type="ECO:0000256" key="5">
    <source>
        <dbReference type="ARBA" id="ARBA00023002"/>
    </source>
</evidence>
<dbReference type="InterPro" id="IPR054158">
    <property type="entry name" value="RNR-II_ins_dom"/>
</dbReference>
<evidence type="ECO:0000256" key="2">
    <source>
        <dbReference type="ARBA" id="ARBA00022628"/>
    </source>
</evidence>
<dbReference type="Gene3D" id="3.20.70.20">
    <property type="match status" value="2"/>
</dbReference>
<dbReference type="GO" id="GO:0004519">
    <property type="term" value="F:endonuclease activity"/>
    <property type="evidence" value="ECO:0007669"/>
    <property type="project" value="InterPro"/>
</dbReference>
<dbReference type="InterPro" id="IPR006142">
    <property type="entry name" value="INTEIN"/>
</dbReference>
<evidence type="ECO:0000256" key="1">
    <source>
        <dbReference type="ARBA" id="ARBA00001922"/>
    </source>
</evidence>
<dbReference type="CDD" id="cd00081">
    <property type="entry name" value="Hint"/>
    <property type="match status" value="1"/>
</dbReference>
<dbReference type="GO" id="GO:0004748">
    <property type="term" value="F:ribonucleoside-diphosphate reductase activity, thioredoxin disulfide as acceptor"/>
    <property type="evidence" value="ECO:0007669"/>
    <property type="project" value="InterPro"/>
</dbReference>
<dbReference type="EMBL" id="MJGC01000066">
    <property type="protein sequence ID" value="OEJ74517.1"/>
    <property type="molecule type" value="Genomic_DNA"/>
</dbReference>
<dbReference type="OrthoDB" id="9763270at2"/>
<feature type="domain" description="DOD-type homing endonuclease" evidence="7">
    <location>
        <begin position="940"/>
        <end position="1071"/>
    </location>
</feature>
<gene>
    <name evidence="8" type="ORF">BH720_14970</name>
</gene>
<dbReference type="SUPFAM" id="SSF51998">
    <property type="entry name" value="PFL-like glycyl radical enzymes"/>
    <property type="match status" value="3"/>
</dbReference>
<dbReference type="STRING" id="1781255.BH720_14970"/>
<keyword evidence="3" id="KW-0068">Autocatalytic cleavage</keyword>
<dbReference type="InterPro" id="IPR036844">
    <property type="entry name" value="Hint_dom_sf"/>
</dbReference>
<protein>
    <submittedName>
        <fullName evidence="8">Ribonucleoside-triphosphate reductase, adenosylcobalamin-dependent</fullName>
    </submittedName>
</protein>
<dbReference type="NCBIfam" id="TIGR02505">
    <property type="entry name" value="RTPR"/>
    <property type="match status" value="1"/>
</dbReference>
<name>A0A1E5QIW8_9CYAN</name>
<dbReference type="InterPro" id="IPR006141">
    <property type="entry name" value="Intein_N"/>
</dbReference>
<dbReference type="InterPro" id="IPR004042">
    <property type="entry name" value="Intein_endonuc_central"/>
</dbReference>
<dbReference type="InterPro" id="IPR013345">
    <property type="entry name" value="RTP_Rdtase_AdoCbl-dep"/>
</dbReference>
<dbReference type="GO" id="GO:0006260">
    <property type="term" value="P:DNA replication"/>
    <property type="evidence" value="ECO:0007669"/>
    <property type="project" value="InterPro"/>
</dbReference>
<evidence type="ECO:0000256" key="6">
    <source>
        <dbReference type="ARBA" id="ARBA00023285"/>
    </source>
</evidence>
<dbReference type="InterPro" id="IPR003587">
    <property type="entry name" value="Hint_dom_N"/>
</dbReference>
<dbReference type="Gene3D" id="3.10.28.10">
    <property type="entry name" value="Homing endonucleases"/>
    <property type="match status" value="2"/>
</dbReference>
<evidence type="ECO:0000256" key="3">
    <source>
        <dbReference type="ARBA" id="ARBA00022813"/>
    </source>
</evidence>
<feature type="domain" description="DOD-type homing endonuclease" evidence="7">
    <location>
        <begin position="406"/>
        <end position="551"/>
    </location>
</feature>
<evidence type="ECO:0000256" key="4">
    <source>
        <dbReference type="ARBA" id="ARBA00023000"/>
    </source>
</evidence>
<dbReference type="Pfam" id="PF05204">
    <property type="entry name" value="Hom_end"/>
    <property type="match status" value="1"/>
</dbReference>
<dbReference type="Gene3D" id="2.170.16.10">
    <property type="entry name" value="Hedgehog/Intein (Hint) domain"/>
    <property type="match status" value="2"/>
</dbReference>
<dbReference type="GO" id="GO:0008998">
    <property type="term" value="F:ribonucleoside-triphosphate reductase (thioredoxin) activity"/>
    <property type="evidence" value="ECO:0007669"/>
    <property type="project" value="InterPro"/>
</dbReference>
<dbReference type="InterPro" id="IPR004860">
    <property type="entry name" value="LAGLIDADG_dom"/>
</dbReference>
<dbReference type="GO" id="GO:0016539">
    <property type="term" value="P:intein-mediated protein splicing"/>
    <property type="evidence" value="ECO:0007669"/>
    <property type="project" value="InterPro"/>
</dbReference>
<dbReference type="PANTHER" id="PTHR43371:SF1">
    <property type="entry name" value="RIBONUCLEOSIDE-DIPHOSPHATE REDUCTASE"/>
    <property type="match status" value="1"/>
</dbReference>
<evidence type="ECO:0000259" key="7">
    <source>
        <dbReference type="PROSITE" id="PS50819"/>
    </source>
</evidence>
<dbReference type="GO" id="GO:0031419">
    <property type="term" value="F:cobalamin binding"/>
    <property type="evidence" value="ECO:0007669"/>
    <property type="project" value="UniProtKB-KW"/>
</dbReference>
<dbReference type="SMART" id="SM00306">
    <property type="entry name" value="HintN"/>
    <property type="match status" value="2"/>
</dbReference>
<dbReference type="InterPro" id="IPR027434">
    <property type="entry name" value="Homing_endonucl"/>
</dbReference>
<dbReference type="InterPro" id="IPR007869">
    <property type="entry name" value="Homing_endonuc_PI-Sce"/>
</dbReference>
<dbReference type="GO" id="GO:0003677">
    <property type="term" value="F:DNA binding"/>
    <property type="evidence" value="ECO:0007669"/>
    <property type="project" value="InterPro"/>
</dbReference>
<dbReference type="Pfam" id="PF14528">
    <property type="entry name" value="LAGLIDADG_3"/>
    <property type="match status" value="1"/>
</dbReference>
<reference evidence="8" key="1">
    <citation type="submission" date="2016-09" db="EMBL/GenBank/DDBJ databases">
        <title>Draft genome of thermotolerant cyanobacterium Desertifilum sp. strain IPPAS B-1220.</title>
        <authorList>
            <person name="Sinetova M.A."/>
            <person name="Bolakhan K."/>
            <person name="Zayadan B.K."/>
            <person name="Mironov K.S."/>
            <person name="Ustinova V."/>
            <person name="Kupriyanova E.V."/>
            <person name="Sidorov R.A."/>
            <person name="Skrypnik A.N."/>
            <person name="Gogoleva N.E."/>
            <person name="Gogolev Y.V."/>
            <person name="Los D.A."/>
        </authorList>
    </citation>
    <scope>NUCLEOTIDE SEQUENCE [LARGE SCALE GENOMIC DNA]</scope>
    <source>
        <strain evidence="8">IPPAS B-1220</strain>
    </source>
</reference>
<dbReference type="SUPFAM" id="SSF55608">
    <property type="entry name" value="Homing endonucleases"/>
    <property type="match status" value="2"/>
</dbReference>
<dbReference type="PROSITE" id="PS50817">
    <property type="entry name" value="INTEIN_N_TER"/>
    <property type="match status" value="1"/>
</dbReference>
<dbReference type="InterPro" id="IPR050862">
    <property type="entry name" value="RdRp_reductase_class-2"/>
</dbReference>
<dbReference type="SUPFAM" id="SSF51294">
    <property type="entry name" value="Hedgehog/intein (Hint) domain"/>
    <property type="match status" value="2"/>
</dbReference>
<sequence>MVRELEKAISTGEFPEAAPVANPVFYRTYSRRIGDKRETWQEVCDRTVSGLTKLGKLTPPESALLYRMQSQLKALSSGRWLWVGGTEWVEQQQNFSGAYNCSSTNISDWRAFGLLMDLAMMGCGTGAVLEPRYINQLPPIRNRLNLSVQDTVGVTPALQRREETEVKVTGNTVIIHVGDSRKGWVNSYQTLLELSSDERFNGEVNVKVDLSDIRPAGEPLKGFGGVANPVKLPELYQRCTALLNKAVGRQLTSVECCLLIDEAAVTIVAGNIRRCLPEDALVHTSKGLVKIADVKVGDLVQTPLGFRRVVNKFDQGFQDVYEIETNATYPRATLNHKQAVLADAQGGICWKSTANLVEGDRLQHNQQILPGTVTHLPPDFTEARPLQSRTVKPLIIPDLTPEIAWLIGFTHGDGYVALGRNKHDKPYGRVEWSMNSLDTELTARIQGKIDAALALFGLSATHSLTEGENTAKSICSAIRLAEYFHRYIKQPNIPLEIPSFILQGSADIRAAYLAGLMDSDGAINNHPPILVTSVYRSFVRQVGAVLSSLGIAGRIAVNSPQKQGWQVKYSLTLPALKERYNALIAPHSLKGNLRQGLKMCGFTVPGSVMRETYTYSEMRDMGFQGSRTVDANYERYIVEANLSLDIPVTVKGLGSYDHIHTYDIEVEEAHCFYCDGYLTHNSAGMRQFNSHDELGATAKDNLWQQDENGNWRIDPERDSLRMANHTRVFHQKPTLEESINAVRKQYYSGEGAIQWAGEAVARSNVDLFTTPQQEKEFLQAYSKGEAKQWIQQHYPDIDEKELDHRLSRLGLNPCGEILGADFHCVDGNTLLITRDGLHPIRDVVGQTVEVWNGKRWSQVVPILTGQNRQLYRVSFGDGTYLDVTEKHRFFVKDRFGKDYEELTTAELSERLKASKYKLHTEPFQIVYTDGKFVEPTWAYTLGQLVGDGSLCKSHGKPQLQLRLYGVKRHQELTIAGRTSGEKRYYTESKEVPCLLYTGFQTHFDPEQVRLLKNTAPAFSEIATWDRESILHFVAGLADADGSRVESGGIRIYLSDYERAYRVYLLLAKCGIRSSINLQAKAGQITNLGMRNRDLWYLQITDCAAIPCQRLDTSGGHLPQAKGKYQIVQSVEALPGRHETFCFNEPEFHKGVFGGTLTGQCNLAEIHLNQIDPKNLQEQEDAFTAGALSVAILLNHQFTEPRYQYSRSIDPIVGVSFTGLFDFFVQAFGVEWLRWWEEGRPETEQGLAFKQQEADYLNRWREIVHRVVWDYCDNHQLKRPNRCTTVQPSGTKSLLTGASPGWHPPKAQRFLRRVTFRKNDPVALACIDYGYNVVPSQSDKDENGNLLNDPFDPRCSEWLVEIPVSVLWADLPGADEIDISKFSALAQMDFYMQVQKHYTRHNTSATIELRENEVEGLGQRIYQAIEEDEGYISAALLARFDDLQTFPRLPFEPISKQQYEQLLEEVQQRRTTMNFHTALSRYDLGEMVEAGPAGCDSDKCMLPEQQPN</sequence>
<organism evidence="8">
    <name type="scientific">Desertifilum tharense IPPAS B-1220</name>
    <dbReference type="NCBI Taxonomy" id="1781255"/>
    <lineage>
        <taxon>Bacteria</taxon>
        <taxon>Bacillati</taxon>
        <taxon>Cyanobacteriota</taxon>
        <taxon>Cyanophyceae</taxon>
        <taxon>Desertifilales</taxon>
        <taxon>Desertifilaceae</taxon>
        <taxon>Desertifilum</taxon>
    </lineage>
</organism>
<keyword evidence="2" id="KW-0846">Cobalamin</keyword>
<dbReference type="PROSITE" id="PS50819">
    <property type="entry name" value="INTEIN_ENDONUCLEASE"/>
    <property type="match status" value="2"/>
</dbReference>
<accession>A0A1E5QIW8</accession>
<dbReference type="PRINTS" id="PR00379">
    <property type="entry name" value="INTEIN"/>
</dbReference>
<dbReference type="InterPro" id="IPR030934">
    <property type="entry name" value="Intein_C"/>
</dbReference>
<dbReference type="PROSITE" id="PS50818">
    <property type="entry name" value="INTEIN_C_TER"/>
    <property type="match status" value="1"/>
</dbReference>
<keyword evidence="5" id="KW-0560">Oxidoreductase</keyword>
<proteinExistence type="predicted"/>
<dbReference type="PANTHER" id="PTHR43371">
    <property type="entry name" value="VITAMIN B12-DEPENDENT RIBONUCLEOTIDE REDUCTASE"/>
    <property type="match status" value="1"/>
</dbReference>
<dbReference type="Gene3D" id="3.30.1620.10">
    <property type="entry name" value="b-12 dependent (class ii) ribonucleotide reductase, Chain A, Domain 2"/>
    <property type="match status" value="1"/>
</dbReference>
<evidence type="ECO:0000313" key="8">
    <source>
        <dbReference type="EMBL" id="OEJ74517.1"/>
    </source>
</evidence>
<keyword evidence="4" id="KW-0651">Protein splicing</keyword>
<keyword evidence="6" id="KW-0170">Cobalt</keyword>
<comment type="cofactor">
    <cofactor evidence="1">
        <name>adenosylcob(III)alamin</name>
        <dbReference type="ChEBI" id="CHEBI:18408"/>
    </cofactor>
</comment>
<dbReference type="GO" id="GO:0000166">
    <property type="term" value="F:nucleotide binding"/>
    <property type="evidence" value="ECO:0007669"/>
    <property type="project" value="InterPro"/>
</dbReference>
<dbReference type="Pfam" id="PF21995">
    <property type="entry name" value="RNR-II_ins_dom"/>
    <property type="match status" value="1"/>
</dbReference>